<dbReference type="GO" id="GO:0005739">
    <property type="term" value="C:mitochondrion"/>
    <property type="evidence" value="ECO:0007669"/>
    <property type="project" value="GOC"/>
</dbReference>
<dbReference type="GO" id="GO:0042407">
    <property type="term" value="P:cristae formation"/>
    <property type="evidence" value="ECO:0007669"/>
    <property type="project" value="TreeGrafter"/>
</dbReference>
<reference evidence="2 3" key="1">
    <citation type="journal article" date="2017" name="Gigascience">
        <title>Genome sequence of the small brown planthopper, Laodelphax striatellus.</title>
        <authorList>
            <person name="Zhu J."/>
            <person name="Jiang F."/>
            <person name="Wang X."/>
            <person name="Yang P."/>
            <person name="Bao Y."/>
            <person name="Zhao W."/>
            <person name="Wang W."/>
            <person name="Lu H."/>
            <person name="Wang Q."/>
            <person name="Cui N."/>
            <person name="Li J."/>
            <person name="Chen X."/>
            <person name="Luo L."/>
            <person name="Yu J."/>
            <person name="Kang L."/>
            <person name="Cui F."/>
        </authorList>
    </citation>
    <scope>NUCLEOTIDE SEQUENCE [LARGE SCALE GENOMIC DNA]</scope>
    <source>
        <strain evidence="2">Lst14</strain>
    </source>
</reference>
<comment type="caution">
    <text evidence="2">The sequence shown here is derived from an EMBL/GenBank/DDBJ whole genome shotgun (WGS) entry which is preliminary data.</text>
</comment>
<dbReference type="STRING" id="195883.A0A482X5K5"/>
<dbReference type="Proteomes" id="UP000291343">
    <property type="component" value="Unassembled WGS sequence"/>
</dbReference>
<dbReference type="InterPro" id="IPR052243">
    <property type="entry name" value="Mito_inner_membrane_organizer"/>
</dbReference>
<sequence length="140" mass="15711">MNNDEHKRAIYDSLGVKGLETEGWEIVQRTQTPQEIREEYERLASLPTCCVRIGRSGSSEGVDCEPLQLHVVARSNSRRRRPSETGPKVEPGHCVRHASDPFLAPHGLQVQQKRTGQLCDGRLRTSEELPGFWGCSGFAR</sequence>
<gene>
    <name evidence="2" type="ORF">LSTR_LSTR016403</name>
</gene>
<feature type="region of interest" description="Disordered" evidence="1">
    <location>
        <begin position="75"/>
        <end position="100"/>
    </location>
</feature>
<proteinExistence type="predicted"/>
<evidence type="ECO:0008006" key="4">
    <source>
        <dbReference type="Google" id="ProtNLM"/>
    </source>
</evidence>
<evidence type="ECO:0000313" key="3">
    <source>
        <dbReference type="Proteomes" id="UP000291343"/>
    </source>
</evidence>
<name>A0A482X5K5_LAOST</name>
<organism evidence="2 3">
    <name type="scientific">Laodelphax striatellus</name>
    <name type="common">Small brown planthopper</name>
    <name type="synonym">Delphax striatella</name>
    <dbReference type="NCBI Taxonomy" id="195883"/>
    <lineage>
        <taxon>Eukaryota</taxon>
        <taxon>Metazoa</taxon>
        <taxon>Ecdysozoa</taxon>
        <taxon>Arthropoda</taxon>
        <taxon>Hexapoda</taxon>
        <taxon>Insecta</taxon>
        <taxon>Pterygota</taxon>
        <taxon>Neoptera</taxon>
        <taxon>Paraneoptera</taxon>
        <taxon>Hemiptera</taxon>
        <taxon>Auchenorrhyncha</taxon>
        <taxon>Fulgoroidea</taxon>
        <taxon>Delphacidae</taxon>
        <taxon>Criomorphinae</taxon>
        <taxon>Laodelphax</taxon>
    </lineage>
</organism>
<feature type="compositionally biased region" description="Basic and acidic residues" evidence="1">
    <location>
        <begin position="90"/>
        <end position="99"/>
    </location>
</feature>
<dbReference type="OrthoDB" id="18010at2759"/>
<dbReference type="PANTHER" id="PTHR44157:SF1">
    <property type="entry name" value="DNAJ HOMOLOG SUBFAMILY C MEMBER 11"/>
    <property type="match status" value="1"/>
</dbReference>
<keyword evidence="3" id="KW-1185">Reference proteome</keyword>
<dbReference type="EMBL" id="QKKF02017063">
    <property type="protein sequence ID" value="RZF41175.1"/>
    <property type="molecule type" value="Genomic_DNA"/>
</dbReference>
<protein>
    <recommendedName>
        <fullName evidence="4">J domain-containing protein</fullName>
    </recommendedName>
</protein>
<evidence type="ECO:0000313" key="2">
    <source>
        <dbReference type="EMBL" id="RZF41175.1"/>
    </source>
</evidence>
<dbReference type="InParanoid" id="A0A482X5K5"/>
<dbReference type="PANTHER" id="PTHR44157">
    <property type="entry name" value="DNAJ HOMOLOG SUBFAMILY C MEMBER 11"/>
    <property type="match status" value="1"/>
</dbReference>
<evidence type="ECO:0000256" key="1">
    <source>
        <dbReference type="SAM" id="MobiDB-lite"/>
    </source>
</evidence>
<dbReference type="AlphaFoldDB" id="A0A482X5K5"/>
<accession>A0A482X5K5</accession>